<feature type="domain" description="Phytocyanin" evidence="13">
    <location>
        <begin position="27"/>
        <end position="131"/>
    </location>
</feature>
<keyword evidence="11" id="KW-1133">Transmembrane helix</keyword>
<comment type="caution">
    <text evidence="14">The sequence shown here is derived from an EMBL/GenBank/DDBJ whole genome shotgun (WGS) entry which is preliminary data.</text>
</comment>
<keyword evidence="3" id="KW-0336">GPI-anchor</keyword>
<keyword evidence="8" id="KW-0449">Lipoprotein</keyword>
<evidence type="ECO:0000256" key="11">
    <source>
        <dbReference type="SAM" id="Phobius"/>
    </source>
</evidence>
<dbReference type="GO" id="GO:0009055">
    <property type="term" value="F:electron transfer activity"/>
    <property type="evidence" value="ECO:0007669"/>
    <property type="project" value="InterPro"/>
</dbReference>
<evidence type="ECO:0000256" key="5">
    <source>
        <dbReference type="ARBA" id="ARBA00023136"/>
    </source>
</evidence>
<sequence>MKRDNMSLWMMMVLVLVLLNEATINAKEFKVGDDLGWQEPDTNDTLVYDQWAASKRFHVGDSLFFEYNKKNDSVLVVEKWDYYHCNTSKPITAFDNGESMVELDRPGPYYFISGAPDHCMKGQRLLVDVMAPHHPPPSVAVPPDHPHLLPHPDMSPSPAPASSAVSVSVEATLLLLTFVLSIFASFA</sequence>
<dbReference type="InterPro" id="IPR041846">
    <property type="entry name" value="ENL_dom"/>
</dbReference>
<dbReference type="EMBL" id="JAEACU010000001">
    <property type="protein sequence ID" value="KAH7547237.1"/>
    <property type="molecule type" value="Genomic_DNA"/>
</dbReference>
<evidence type="ECO:0000256" key="6">
    <source>
        <dbReference type="ARBA" id="ARBA00023157"/>
    </source>
</evidence>
<keyword evidence="7" id="KW-0325">Glycoprotein</keyword>
<dbReference type="Gene3D" id="2.60.40.420">
    <property type="entry name" value="Cupredoxins - blue copper proteins"/>
    <property type="match status" value="1"/>
</dbReference>
<evidence type="ECO:0000256" key="4">
    <source>
        <dbReference type="ARBA" id="ARBA00022729"/>
    </source>
</evidence>
<feature type="chain" id="PRO_5037792588" description="Phytocyanin domain-containing protein" evidence="12">
    <location>
        <begin position="27"/>
        <end position="187"/>
    </location>
</feature>
<feature type="signal peptide" evidence="12">
    <location>
        <begin position="1"/>
        <end position="26"/>
    </location>
</feature>
<organism evidence="14 15">
    <name type="scientific">Ziziphus jujuba var. spinosa</name>
    <dbReference type="NCBI Taxonomy" id="714518"/>
    <lineage>
        <taxon>Eukaryota</taxon>
        <taxon>Viridiplantae</taxon>
        <taxon>Streptophyta</taxon>
        <taxon>Embryophyta</taxon>
        <taxon>Tracheophyta</taxon>
        <taxon>Spermatophyta</taxon>
        <taxon>Magnoliopsida</taxon>
        <taxon>eudicotyledons</taxon>
        <taxon>Gunneridae</taxon>
        <taxon>Pentapetalae</taxon>
        <taxon>rosids</taxon>
        <taxon>fabids</taxon>
        <taxon>Rosales</taxon>
        <taxon>Rhamnaceae</taxon>
        <taxon>Paliureae</taxon>
        <taxon>Ziziphus</taxon>
    </lineage>
</organism>
<evidence type="ECO:0000256" key="10">
    <source>
        <dbReference type="SAM" id="MobiDB-lite"/>
    </source>
</evidence>
<dbReference type="PANTHER" id="PTHR33021">
    <property type="entry name" value="BLUE COPPER PROTEIN"/>
    <property type="match status" value="1"/>
</dbReference>
<dbReference type="InterPro" id="IPR008972">
    <property type="entry name" value="Cupredoxin"/>
</dbReference>
<dbReference type="CDD" id="cd11019">
    <property type="entry name" value="OsENODL1_like"/>
    <property type="match status" value="1"/>
</dbReference>
<keyword evidence="11" id="KW-0812">Transmembrane</keyword>
<evidence type="ECO:0000256" key="3">
    <source>
        <dbReference type="ARBA" id="ARBA00022622"/>
    </source>
</evidence>
<evidence type="ECO:0000259" key="13">
    <source>
        <dbReference type="PROSITE" id="PS51485"/>
    </source>
</evidence>
<keyword evidence="5 11" id="KW-0472">Membrane</keyword>
<dbReference type="InterPro" id="IPR039391">
    <property type="entry name" value="Phytocyanin-like"/>
</dbReference>
<evidence type="ECO:0000256" key="7">
    <source>
        <dbReference type="ARBA" id="ARBA00023180"/>
    </source>
</evidence>
<dbReference type="PANTHER" id="PTHR33021:SF234">
    <property type="entry name" value="EARLY NODULIN-LIKE PROTEIN 7"/>
    <property type="match status" value="1"/>
</dbReference>
<dbReference type="Proteomes" id="UP000813462">
    <property type="component" value="Unassembled WGS sequence"/>
</dbReference>
<feature type="transmembrane region" description="Helical" evidence="11">
    <location>
        <begin position="164"/>
        <end position="186"/>
    </location>
</feature>
<dbReference type="InterPro" id="IPR003245">
    <property type="entry name" value="Phytocyanin_dom"/>
</dbReference>
<dbReference type="GO" id="GO:0005886">
    <property type="term" value="C:plasma membrane"/>
    <property type="evidence" value="ECO:0007669"/>
    <property type="project" value="UniProtKB-SubCell"/>
</dbReference>
<dbReference type="PROSITE" id="PS51485">
    <property type="entry name" value="PHYTOCYANIN"/>
    <property type="match status" value="1"/>
</dbReference>
<evidence type="ECO:0000313" key="15">
    <source>
        <dbReference type="Proteomes" id="UP000813462"/>
    </source>
</evidence>
<name>A0A978W5K3_ZIZJJ</name>
<evidence type="ECO:0000256" key="12">
    <source>
        <dbReference type="SAM" id="SignalP"/>
    </source>
</evidence>
<dbReference type="GO" id="GO:0098552">
    <property type="term" value="C:side of membrane"/>
    <property type="evidence" value="ECO:0007669"/>
    <property type="project" value="UniProtKB-KW"/>
</dbReference>
<dbReference type="FunFam" id="2.60.40.420:FF:000010">
    <property type="entry name" value="Early nodulin-like protein 1"/>
    <property type="match status" value="1"/>
</dbReference>
<dbReference type="AlphaFoldDB" id="A0A978W5K3"/>
<dbReference type="Pfam" id="PF02298">
    <property type="entry name" value="Cu_bind_like"/>
    <property type="match status" value="1"/>
</dbReference>
<gene>
    <name evidence="14" type="ORF">FEM48_Zijuj01G0288400</name>
</gene>
<dbReference type="OrthoDB" id="1933543at2759"/>
<evidence type="ECO:0000256" key="8">
    <source>
        <dbReference type="ARBA" id="ARBA00023288"/>
    </source>
</evidence>
<keyword evidence="6" id="KW-1015">Disulfide bond</keyword>
<keyword evidence="4 12" id="KW-0732">Signal</keyword>
<evidence type="ECO:0000256" key="2">
    <source>
        <dbReference type="ARBA" id="ARBA00022475"/>
    </source>
</evidence>
<comment type="subcellular location">
    <subcellularLocation>
        <location evidence="1">Cell membrane</location>
        <topology evidence="1">Lipid-anchor</topology>
        <topology evidence="1">GPI-anchor</topology>
    </subcellularLocation>
</comment>
<dbReference type="SUPFAM" id="SSF49503">
    <property type="entry name" value="Cupredoxins"/>
    <property type="match status" value="1"/>
</dbReference>
<protein>
    <recommendedName>
        <fullName evidence="13">Phytocyanin domain-containing protein</fullName>
    </recommendedName>
</protein>
<accession>A0A978W5K3</accession>
<evidence type="ECO:0000256" key="9">
    <source>
        <dbReference type="ARBA" id="ARBA00035011"/>
    </source>
</evidence>
<reference evidence="14" key="1">
    <citation type="journal article" date="2021" name="Front. Plant Sci.">
        <title>Chromosome-Scale Genome Assembly for Chinese Sour Jujube and Insights Into Its Genome Evolution and Domestication Signature.</title>
        <authorList>
            <person name="Shen L.-Y."/>
            <person name="Luo H."/>
            <person name="Wang X.-L."/>
            <person name="Wang X.-M."/>
            <person name="Qiu X.-J."/>
            <person name="Liu H."/>
            <person name="Zhou S.-S."/>
            <person name="Jia K.-H."/>
            <person name="Nie S."/>
            <person name="Bao Y.-T."/>
            <person name="Zhang R.-G."/>
            <person name="Yun Q.-Z."/>
            <person name="Chai Y.-H."/>
            <person name="Lu J.-Y."/>
            <person name="Li Y."/>
            <person name="Zhao S.-W."/>
            <person name="Mao J.-F."/>
            <person name="Jia S.-G."/>
            <person name="Mao Y.-M."/>
        </authorList>
    </citation>
    <scope>NUCLEOTIDE SEQUENCE</scope>
    <source>
        <strain evidence="14">AT0</strain>
        <tissue evidence="14">Leaf</tissue>
    </source>
</reference>
<feature type="region of interest" description="Disordered" evidence="10">
    <location>
        <begin position="136"/>
        <end position="161"/>
    </location>
</feature>
<keyword evidence="2" id="KW-1003">Cell membrane</keyword>
<comment type="similarity">
    <text evidence="9">Belongs to the early nodulin-like (ENODL) family.</text>
</comment>
<evidence type="ECO:0000256" key="1">
    <source>
        <dbReference type="ARBA" id="ARBA00004609"/>
    </source>
</evidence>
<proteinExistence type="inferred from homology"/>
<evidence type="ECO:0000313" key="14">
    <source>
        <dbReference type="EMBL" id="KAH7547237.1"/>
    </source>
</evidence>